<evidence type="ECO:0000313" key="5">
    <source>
        <dbReference type="EMBL" id="OIJ25089.1"/>
    </source>
</evidence>
<dbReference type="PROSITE" id="PS51409">
    <property type="entry name" value="ARGINASE_2"/>
    <property type="match status" value="1"/>
</dbReference>
<dbReference type="SUPFAM" id="SSF52768">
    <property type="entry name" value="Arginase/deacetylase"/>
    <property type="match status" value="1"/>
</dbReference>
<dbReference type="InterPro" id="IPR006035">
    <property type="entry name" value="Ureohydrolase"/>
</dbReference>
<keyword evidence="6" id="KW-1185">Reference proteome</keyword>
<dbReference type="PRINTS" id="PR00116">
    <property type="entry name" value="ARGINASE"/>
</dbReference>
<sequence>MRLLAPYHQDDLLPTLAEELPPDWADAIITADLPAGGDGWERLAPIYAAVADAVADAQVSPTVVSGCCCVSLGTLAGLQRAGIDPAVVWIDAHGDVQTMETSASGYLGGMPLRVMAGYRPDLVADEIGLRPVQEDRLVLVDARDLDEPEAAYLETARIRRTSLAGLDESALPDGPLLLHIDLDVIDPTDLPGLRFPADAGPSAAQAVEAVRRVQATGRVAAFDVAATWDPAAPDPGGARRSIAAELLDHDASWAGATLDWR</sequence>
<dbReference type="GO" id="GO:0030145">
    <property type="term" value="F:manganese ion binding"/>
    <property type="evidence" value="ECO:0007669"/>
    <property type="project" value="TreeGrafter"/>
</dbReference>
<accession>A0A1J4N3X3</accession>
<dbReference type="Pfam" id="PF00491">
    <property type="entry name" value="Arginase"/>
    <property type="match status" value="1"/>
</dbReference>
<reference evidence="5" key="1">
    <citation type="submission" date="2016-10" db="EMBL/GenBank/DDBJ databases">
        <title>Draft Genome Sequence of Nocardioides luteus Strain BAFB, an Alkane-Degrading Bacterium Isolated from JP-7 Polluted Soil.</title>
        <authorList>
            <person name="Brown L."/>
            <person name="Ruiz O.N."/>
            <person name="Gunasekera T."/>
        </authorList>
    </citation>
    <scope>NUCLEOTIDE SEQUENCE [LARGE SCALE GENOMIC DNA]</scope>
    <source>
        <strain evidence="5">BAFB</strain>
    </source>
</reference>
<evidence type="ECO:0000256" key="4">
    <source>
        <dbReference type="PROSITE-ProRule" id="PRU00742"/>
    </source>
</evidence>
<dbReference type="RefSeq" id="WP_045548669.1">
    <property type="nucleotide sequence ID" value="NZ_JZDQ02000029.1"/>
</dbReference>
<dbReference type="AlphaFoldDB" id="A0A1J4N3X3"/>
<dbReference type="PANTHER" id="PTHR43782">
    <property type="entry name" value="ARGINASE"/>
    <property type="match status" value="1"/>
</dbReference>
<dbReference type="STRING" id="1844.UG56_019445"/>
<gene>
    <name evidence="5" type="ORF">UG56_019445</name>
</gene>
<evidence type="ECO:0000256" key="1">
    <source>
        <dbReference type="ARBA" id="ARBA00022723"/>
    </source>
</evidence>
<comment type="similarity">
    <text evidence="4">Belongs to the arginase family.</text>
</comment>
<proteinExistence type="inferred from homology"/>
<dbReference type="OrthoDB" id="7331788at2"/>
<evidence type="ECO:0000256" key="2">
    <source>
        <dbReference type="ARBA" id="ARBA00022801"/>
    </source>
</evidence>
<evidence type="ECO:0000313" key="6">
    <source>
        <dbReference type="Proteomes" id="UP000033772"/>
    </source>
</evidence>
<dbReference type="GO" id="GO:0004053">
    <property type="term" value="F:arginase activity"/>
    <property type="evidence" value="ECO:0007669"/>
    <property type="project" value="TreeGrafter"/>
</dbReference>
<keyword evidence="2" id="KW-0378">Hydrolase</keyword>
<dbReference type="PANTHER" id="PTHR43782:SF3">
    <property type="entry name" value="ARGINASE"/>
    <property type="match status" value="1"/>
</dbReference>
<keyword evidence="3" id="KW-0464">Manganese</keyword>
<dbReference type="Proteomes" id="UP000033772">
    <property type="component" value="Unassembled WGS sequence"/>
</dbReference>
<dbReference type="Gene3D" id="3.40.800.10">
    <property type="entry name" value="Ureohydrolase domain"/>
    <property type="match status" value="1"/>
</dbReference>
<evidence type="ECO:0000256" key="3">
    <source>
        <dbReference type="ARBA" id="ARBA00023211"/>
    </source>
</evidence>
<dbReference type="EMBL" id="JZDQ02000029">
    <property type="protein sequence ID" value="OIJ25089.1"/>
    <property type="molecule type" value="Genomic_DNA"/>
</dbReference>
<name>A0A1J4N3X3_9ACTN</name>
<protein>
    <recommendedName>
        <fullName evidence="7">Arginase</fullName>
    </recommendedName>
</protein>
<keyword evidence="1" id="KW-0479">Metal-binding</keyword>
<organism evidence="5 6">
    <name type="scientific">Nocardioides luteus</name>
    <dbReference type="NCBI Taxonomy" id="1844"/>
    <lineage>
        <taxon>Bacteria</taxon>
        <taxon>Bacillati</taxon>
        <taxon>Actinomycetota</taxon>
        <taxon>Actinomycetes</taxon>
        <taxon>Propionibacteriales</taxon>
        <taxon>Nocardioidaceae</taxon>
        <taxon>Nocardioides</taxon>
    </lineage>
</organism>
<dbReference type="InterPro" id="IPR023696">
    <property type="entry name" value="Ureohydrolase_dom_sf"/>
</dbReference>
<dbReference type="GO" id="GO:0005737">
    <property type="term" value="C:cytoplasm"/>
    <property type="evidence" value="ECO:0007669"/>
    <property type="project" value="TreeGrafter"/>
</dbReference>
<comment type="caution">
    <text evidence="5">The sequence shown here is derived from an EMBL/GenBank/DDBJ whole genome shotgun (WGS) entry which is preliminary data.</text>
</comment>
<evidence type="ECO:0008006" key="7">
    <source>
        <dbReference type="Google" id="ProtNLM"/>
    </source>
</evidence>